<dbReference type="InterPro" id="IPR014710">
    <property type="entry name" value="RmlC-like_jellyroll"/>
</dbReference>
<evidence type="ECO:0000259" key="1">
    <source>
        <dbReference type="Pfam" id="PF00027"/>
    </source>
</evidence>
<dbReference type="Gene3D" id="2.60.120.10">
    <property type="entry name" value="Jelly Rolls"/>
    <property type="match status" value="1"/>
</dbReference>
<gene>
    <name evidence="2" type="ORF">HELGO_WM20125</name>
</gene>
<dbReference type="InterPro" id="IPR018490">
    <property type="entry name" value="cNMP-bd_dom_sf"/>
</dbReference>
<proteinExistence type="predicted"/>
<dbReference type="SUPFAM" id="SSF51206">
    <property type="entry name" value="cAMP-binding domain-like"/>
    <property type="match status" value="1"/>
</dbReference>
<dbReference type="InterPro" id="IPR000595">
    <property type="entry name" value="cNMP-bd_dom"/>
</dbReference>
<dbReference type="EMBL" id="CACVAQ010000358">
    <property type="protein sequence ID" value="CAA6825273.1"/>
    <property type="molecule type" value="Genomic_DNA"/>
</dbReference>
<feature type="domain" description="Cyclic nucleotide-binding" evidence="1">
    <location>
        <begin position="14"/>
        <end position="100"/>
    </location>
</feature>
<protein>
    <submittedName>
        <fullName evidence="2">cAMP-binding proteins - catabolite gene activator and regulatory subunit of cAMP-dependent protein kinases</fullName>
    </submittedName>
</protein>
<evidence type="ECO:0000313" key="2">
    <source>
        <dbReference type="EMBL" id="CAA6825273.1"/>
    </source>
</evidence>
<name>A0A6S6U940_9BACT</name>
<dbReference type="CDD" id="cd00038">
    <property type="entry name" value="CAP_ED"/>
    <property type="match status" value="1"/>
</dbReference>
<dbReference type="AlphaFoldDB" id="A0A6S6U940"/>
<dbReference type="Pfam" id="PF00027">
    <property type="entry name" value="cNMP_binding"/>
    <property type="match status" value="1"/>
</dbReference>
<sequence length="180" mass="20510">MNDRNNIDDSSTTKKVKKGTILQHTGDKIVRAFFVKKGLLKSYFIDDEGKEHIFMFAPEEWLITDVNLLSNKEDSTAILCIQALEDSEIQVIPQSVFAQIDQLPTSILAEQIHKLINRICVLQKRIYLLMSSSAEDRYDDFITTYPQISQRVSLKMIASYLGLTPETLSVVRAKKKNKGI</sequence>
<organism evidence="2">
    <name type="scientific">uncultured Aureispira sp</name>
    <dbReference type="NCBI Taxonomy" id="1331704"/>
    <lineage>
        <taxon>Bacteria</taxon>
        <taxon>Pseudomonadati</taxon>
        <taxon>Bacteroidota</taxon>
        <taxon>Saprospiria</taxon>
        <taxon>Saprospirales</taxon>
        <taxon>Saprospiraceae</taxon>
        <taxon>Aureispira</taxon>
        <taxon>environmental samples</taxon>
    </lineage>
</organism>
<accession>A0A6S6U940</accession>
<reference evidence="2" key="1">
    <citation type="submission" date="2020-01" db="EMBL/GenBank/DDBJ databases">
        <authorList>
            <person name="Meier V. D."/>
            <person name="Meier V D."/>
        </authorList>
    </citation>
    <scope>NUCLEOTIDE SEQUENCE</scope>
    <source>
        <strain evidence="2">HLG_WM_MAG_10</strain>
    </source>
</reference>